<dbReference type="STRING" id="4533.J3LES4"/>
<feature type="region of interest" description="Disordered" evidence="1">
    <location>
        <begin position="1"/>
        <end position="25"/>
    </location>
</feature>
<dbReference type="eggNOG" id="KOG0017">
    <property type="taxonomic scope" value="Eukaryota"/>
</dbReference>
<keyword evidence="3" id="KW-1185">Reference proteome</keyword>
<dbReference type="OMA" id="TRKRIIC"/>
<dbReference type="HOGENOM" id="CLU_2041650_0_0_1"/>
<organism evidence="2">
    <name type="scientific">Oryza brachyantha</name>
    <name type="common">malo sina</name>
    <dbReference type="NCBI Taxonomy" id="4533"/>
    <lineage>
        <taxon>Eukaryota</taxon>
        <taxon>Viridiplantae</taxon>
        <taxon>Streptophyta</taxon>
        <taxon>Embryophyta</taxon>
        <taxon>Tracheophyta</taxon>
        <taxon>Spermatophyta</taxon>
        <taxon>Magnoliopsida</taxon>
        <taxon>Liliopsida</taxon>
        <taxon>Poales</taxon>
        <taxon>Poaceae</taxon>
        <taxon>BOP clade</taxon>
        <taxon>Oryzoideae</taxon>
        <taxon>Oryzeae</taxon>
        <taxon>Oryzinae</taxon>
        <taxon>Oryza</taxon>
    </lineage>
</organism>
<feature type="compositionally biased region" description="Polar residues" evidence="1">
    <location>
        <begin position="1"/>
        <end position="12"/>
    </location>
</feature>
<name>J3LES4_ORYBR</name>
<proteinExistence type="predicted"/>
<dbReference type="PANTHER" id="PTHR11439">
    <property type="entry name" value="GAG-POL-RELATED RETROTRANSPOSON"/>
    <property type="match status" value="1"/>
</dbReference>
<dbReference type="PANTHER" id="PTHR11439:SF524">
    <property type="entry name" value="RNA-DIRECTED DNA POLYMERASE, PROTEIN KINASE RLK-PELLE-DLSV FAMILY"/>
    <property type="match status" value="1"/>
</dbReference>
<evidence type="ECO:0000313" key="2">
    <source>
        <dbReference type="EnsemblPlants" id="OB02G31410.1"/>
    </source>
</evidence>
<evidence type="ECO:0000256" key="1">
    <source>
        <dbReference type="SAM" id="MobiDB-lite"/>
    </source>
</evidence>
<dbReference type="EnsemblPlants" id="OB02G31410.1">
    <property type="protein sequence ID" value="OB02G31410.1"/>
    <property type="gene ID" value="OB02G31410"/>
</dbReference>
<sequence>MGGTSSDGVNVNSERRQLLGTKETNVPWTARHTSSTVSSGGGLWQARPQICLHMHDPWESHLATRKRIICYVHDIVDYGLHIHRSTTVDLTAYSDDDWVGSLDTRKSTLGYVVFLSDNLVS</sequence>
<dbReference type="Proteomes" id="UP000006038">
    <property type="component" value="Unassembled WGS sequence"/>
</dbReference>
<dbReference type="AlphaFoldDB" id="J3LES4"/>
<protein>
    <submittedName>
        <fullName evidence="2">Uncharacterized protein</fullName>
    </submittedName>
</protein>
<reference evidence="2" key="1">
    <citation type="submission" date="2013-04" db="UniProtKB">
        <authorList>
            <consortium name="EnsemblPlants"/>
        </authorList>
    </citation>
    <scope>IDENTIFICATION</scope>
</reference>
<dbReference type="Gramene" id="OB02G31410.1">
    <property type="protein sequence ID" value="OB02G31410.1"/>
    <property type="gene ID" value="OB02G31410"/>
</dbReference>
<evidence type="ECO:0000313" key="3">
    <source>
        <dbReference type="Proteomes" id="UP000006038"/>
    </source>
</evidence>
<accession>J3LES4</accession>